<dbReference type="InterPro" id="IPR051448">
    <property type="entry name" value="CdaR-like_regulators"/>
</dbReference>
<feature type="domain" description="CdaR GGDEF-like" evidence="3">
    <location>
        <begin position="172"/>
        <end position="295"/>
    </location>
</feature>
<dbReference type="STRING" id="1302659.I858_000105"/>
<dbReference type="InterPro" id="IPR025736">
    <property type="entry name" value="PucR_C-HTH_dom"/>
</dbReference>
<evidence type="ECO:0000313" key="5">
    <source>
        <dbReference type="Proteomes" id="UP000053354"/>
    </source>
</evidence>
<reference evidence="4" key="1">
    <citation type="submission" date="2016-10" db="EMBL/GenBank/DDBJ databases">
        <authorList>
            <person name="See-Too W.S."/>
        </authorList>
    </citation>
    <scope>NUCLEOTIDE SEQUENCE</scope>
    <source>
        <strain evidence="4">L10.15</strain>
    </source>
</reference>
<proteinExistence type="inferred from homology"/>
<keyword evidence="5" id="KW-1185">Reference proteome</keyword>
<evidence type="ECO:0000256" key="1">
    <source>
        <dbReference type="ARBA" id="ARBA00006754"/>
    </source>
</evidence>
<evidence type="ECO:0000259" key="3">
    <source>
        <dbReference type="Pfam" id="PF17853"/>
    </source>
</evidence>
<dbReference type="Gene3D" id="1.10.10.2840">
    <property type="entry name" value="PucR C-terminal helix-turn-helix domain"/>
    <property type="match status" value="1"/>
</dbReference>
<dbReference type="AlphaFoldDB" id="A0A1B1RX19"/>
<dbReference type="Proteomes" id="UP000053354">
    <property type="component" value="Chromosome"/>
</dbReference>
<comment type="similarity">
    <text evidence="1">Belongs to the CdaR family.</text>
</comment>
<evidence type="ECO:0000259" key="2">
    <source>
        <dbReference type="Pfam" id="PF13556"/>
    </source>
</evidence>
<organism evidence="4 5">
    <name type="scientific">Planococcus versutus</name>
    <dbReference type="NCBI Taxonomy" id="1302659"/>
    <lineage>
        <taxon>Bacteria</taxon>
        <taxon>Bacillati</taxon>
        <taxon>Bacillota</taxon>
        <taxon>Bacilli</taxon>
        <taxon>Bacillales</taxon>
        <taxon>Caryophanaceae</taxon>
        <taxon>Planococcus</taxon>
    </lineage>
</organism>
<name>A0A1B1RX19_9BACL</name>
<dbReference type="KEGG" id="pll:I858_000105"/>
<accession>A0A1B1RX19</accession>
<dbReference type="InterPro" id="IPR041522">
    <property type="entry name" value="CdaR_GGDEF"/>
</dbReference>
<sequence>MEELSLENLFKKPFFDLKELVDSIQECLHCPTTIEDTNHRLHAYSSHGVDADLARIGTIVSQRVPENVINRLWKEDIIPKLMKAEHAVRIPHIEDIGLRDRVAIAIRKNTEILGYIWIVEGPKKLNDKQLEMLKDAASAAAPLMAKLYQNRKRKEEDYQDFLWQLLTGDYQNRDEIHGKFHELKLKIPDCFTVLVFQFEQDISRKMEEQIAYLITTSQKITNHFLVVMDNALILIASPHFSQINNNAFEEFIVYFTSEIANRFSILGVKGSAGTSYSDFSKAQASYKEARKVLDMKKFFPQELESVFHFNRLGPFRYLDLLQHEWHDKRNEHPAIEKLESYDQLHKANLLKTLEVYIQHDSNMNEAAKQLYVHTNTLHYRIKRISEIGGIQLTNVHEKLSIYLDLKVRKLTQK</sequence>
<dbReference type="Pfam" id="PF17853">
    <property type="entry name" value="GGDEF_2"/>
    <property type="match status" value="1"/>
</dbReference>
<dbReference type="PANTHER" id="PTHR33744">
    <property type="entry name" value="CARBOHYDRATE DIACID REGULATOR"/>
    <property type="match status" value="1"/>
</dbReference>
<protein>
    <submittedName>
        <fullName evidence="4">PucR family transcriptional regulator</fullName>
    </submittedName>
</protein>
<feature type="domain" description="PucR C-terminal helix-turn-helix" evidence="2">
    <location>
        <begin position="349"/>
        <end position="407"/>
    </location>
</feature>
<dbReference type="PANTHER" id="PTHR33744:SF1">
    <property type="entry name" value="DNA-BINDING TRANSCRIPTIONAL ACTIVATOR ADER"/>
    <property type="match status" value="1"/>
</dbReference>
<dbReference type="RefSeq" id="WP_065524072.1">
    <property type="nucleotide sequence ID" value="NZ_CP016540.2"/>
</dbReference>
<dbReference type="OrthoDB" id="143422at2"/>
<dbReference type="EMBL" id="CP016540">
    <property type="protein sequence ID" value="ANU25480.1"/>
    <property type="molecule type" value="Genomic_DNA"/>
</dbReference>
<gene>
    <name evidence="4" type="ORF">I858_000105</name>
</gene>
<dbReference type="InterPro" id="IPR042070">
    <property type="entry name" value="PucR_C-HTH_sf"/>
</dbReference>
<dbReference type="Pfam" id="PF13556">
    <property type="entry name" value="HTH_30"/>
    <property type="match status" value="1"/>
</dbReference>
<evidence type="ECO:0000313" key="4">
    <source>
        <dbReference type="EMBL" id="ANU25480.1"/>
    </source>
</evidence>